<reference evidence="1 2" key="1">
    <citation type="submission" date="2017-10" db="EMBL/GenBank/DDBJ databases">
        <title>Resolving the taxonomy of Roseburia spp., Eubacterium rectale and Agathobacter spp. through phylogenomic analysis.</title>
        <authorList>
            <person name="Sheridan P.O."/>
            <person name="Walker A.W."/>
            <person name="Duncan S.H."/>
            <person name="Scott K.P."/>
            <person name="Toole P.W.O."/>
            <person name="Luis P."/>
            <person name="Flint H.J."/>
        </authorList>
    </citation>
    <scope>NUCLEOTIDE SEQUENCE [LARGE SCALE GENOMIC DNA]</scope>
    <source>
        <strain evidence="1 2">JK623</strain>
    </source>
</reference>
<protein>
    <submittedName>
        <fullName evidence="1">Uncharacterized protein</fullName>
    </submittedName>
</protein>
<reference evidence="1 2" key="2">
    <citation type="submission" date="2017-10" db="EMBL/GenBank/DDBJ databases">
        <authorList>
            <person name="Banno H."/>
            <person name="Chua N.-H."/>
        </authorList>
    </citation>
    <scope>NUCLEOTIDE SEQUENCE [LARGE SCALE GENOMIC DNA]</scope>
    <source>
        <strain evidence="1 2">JK623</strain>
    </source>
</reference>
<organism evidence="1 2">
    <name type="scientific">Agathobacter ruminis</name>
    <dbReference type="NCBI Taxonomy" id="1712665"/>
    <lineage>
        <taxon>Bacteria</taxon>
        <taxon>Bacillati</taxon>
        <taxon>Bacillota</taxon>
        <taxon>Clostridia</taxon>
        <taxon>Lachnospirales</taxon>
        <taxon>Lachnospiraceae</taxon>
        <taxon>Agathobacter</taxon>
    </lineage>
</organism>
<dbReference type="AlphaFoldDB" id="A0A2G3E6Z4"/>
<name>A0A2G3E6Z4_9FIRM</name>
<sequence length="169" mass="19707">MDIENTKDLRTWIDRGIVSDDEVVYIDIIIKAFSEYMTAVDPEYQYNKTFLKDFIPAFILSNKMLNTKKVFLDKLIDSLQEYKENLRIEIDNAWVYEQKGGEDRVVLSNVFSKSKVNSGKIYYQIKYAGACSFVLAGNIKIEELEKGIDNKIEEVVDLFLDRFSENDEK</sequence>
<proteinExistence type="predicted"/>
<keyword evidence="2" id="KW-1185">Reference proteome</keyword>
<comment type="caution">
    <text evidence="1">The sequence shown here is derived from an EMBL/GenBank/DDBJ whole genome shotgun (WGS) entry which is preliminary data.</text>
</comment>
<dbReference type="EMBL" id="PDYG01000001">
    <property type="protein sequence ID" value="PHU38950.1"/>
    <property type="molecule type" value="Genomic_DNA"/>
</dbReference>
<accession>A0A2G3E6Z4</accession>
<gene>
    <name evidence="1" type="ORF">CSX02_00445</name>
</gene>
<evidence type="ECO:0000313" key="1">
    <source>
        <dbReference type="EMBL" id="PHU38950.1"/>
    </source>
</evidence>
<evidence type="ECO:0000313" key="2">
    <source>
        <dbReference type="Proteomes" id="UP000224563"/>
    </source>
</evidence>
<dbReference type="RefSeq" id="WP_099385214.1">
    <property type="nucleotide sequence ID" value="NZ_JANSWH010000050.1"/>
</dbReference>
<dbReference type="Proteomes" id="UP000224563">
    <property type="component" value="Unassembled WGS sequence"/>
</dbReference>